<sequence>MEIYLTQAKIALLLAPLAIALLSLPFVSRQYGRFGHIGRWSGFVTAMLVLYACGVVAFTLFPLPEVTPDFCVIRQSLATPRWQPLSSIQDVIRENAGRDLPAALYSRSVLQIVFNVALFVPLGFFLRYRQGLGVARTLAISLAGSLAIELTQLTGLWGLYPCAYRLFDLDDLIINTVGAGLGWTLAGPAARLLPGPWPAPRQDLAPPTAGRLALAMLLDGVVWFFASPVFGLLSVQGHRLVTGGPMPDDALLRDILPGLSYAVIGLVIFALFPAARRDGATPGRAAVHVVVCHAATGRPAPVLRRLARSAAPYLALVGGAAVGGFMPVLALLAVLELERRGVMARWTRTRLITRAAARLGAVRGSDHVVEAGSLSHMIEPRR</sequence>
<keyword evidence="4" id="KW-1185">Reference proteome</keyword>
<proteinExistence type="predicted"/>
<keyword evidence="1" id="KW-0812">Transmembrane</keyword>
<evidence type="ECO:0000256" key="1">
    <source>
        <dbReference type="SAM" id="Phobius"/>
    </source>
</evidence>
<name>A0A852UZV2_9ACTN</name>
<reference evidence="3 4" key="1">
    <citation type="submission" date="2020-07" db="EMBL/GenBank/DDBJ databases">
        <title>Sequencing the genomes of 1000 actinobacteria strains.</title>
        <authorList>
            <person name="Klenk H.-P."/>
        </authorList>
    </citation>
    <scope>NUCLEOTIDE SEQUENCE [LARGE SCALE GENOMIC DNA]</scope>
    <source>
        <strain evidence="3 4">DSM 45763</strain>
    </source>
</reference>
<dbReference type="InterPro" id="IPR006976">
    <property type="entry name" value="VanZ-like"/>
</dbReference>
<dbReference type="PANTHER" id="PTHR36834">
    <property type="entry name" value="MEMBRANE PROTEIN-RELATED"/>
    <property type="match status" value="1"/>
</dbReference>
<dbReference type="Pfam" id="PF04892">
    <property type="entry name" value="VanZ"/>
    <property type="match status" value="1"/>
</dbReference>
<feature type="transmembrane region" description="Helical" evidence="1">
    <location>
        <begin position="214"/>
        <end position="235"/>
    </location>
</feature>
<dbReference type="GO" id="GO:0016020">
    <property type="term" value="C:membrane"/>
    <property type="evidence" value="ECO:0007669"/>
    <property type="project" value="UniProtKB-SubCell"/>
</dbReference>
<keyword evidence="1" id="KW-0472">Membrane</keyword>
<feature type="transmembrane region" description="Helical" evidence="1">
    <location>
        <begin position="40"/>
        <end position="61"/>
    </location>
</feature>
<feature type="domain" description="VanZ-like" evidence="2">
    <location>
        <begin position="49"/>
        <end position="186"/>
    </location>
</feature>
<evidence type="ECO:0000259" key="2">
    <source>
        <dbReference type="Pfam" id="PF04892"/>
    </source>
</evidence>
<gene>
    <name evidence="3" type="ORF">HDA43_005243</name>
</gene>
<dbReference type="InterPro" id="IPR053150">
    <property type="entry name" value="Teicoplanin_resist-assoc"/>
</dbReference>
<dbReference type="PANTHER" id="PTHR36834:SF1">
    <property type="entry name" value="INTEGRAL MEMBRANE PROTEIN"/>
    <property type="match status" value="1"/>
</dbReference>
<dbReference type="RefSeq" id="WP_179826001.1">
    <property type="nucleotide sequence ID" value="NZ_JACCCO010000002.1"/>
</dbReference>
<feature type="transmembrane region" description="Helical" evidence="1">
    <location>
        <begin position="138"/>
        <end position="160"/>
    </location>
</feature>
<keyword evidence="1" id="KW-1133">Transmembrane helix</keyword>
<organism evidence="3 4">
    <name type="scientific">Streptosporangium sandarakinum</name>
    <dbReference type="NCBI Taxonomy" id="1260955"/>
    <lineage>
        <taxon>Bacteria</taxon>
        <taxon>Bacillati</taxon>
        <taxon>Actinomycetota</taxon>
        <taxon>Actinomycetes</taxon>
        <taxon>Streptosporangiales</taxon>
        <taxon>Streptosporangiaceae</taxon>
        <taxon>Streptosporangium</taxon>
    </lineage>
</organism>
<evidence type="ECO:0000313" key="4">
    <source>
        <dbReference type="Proteomes" id="UP000576393"/>
    </source>
</evidence>
<feature type="transmembrane region" description="Helical" evidence="1">
    <location>
        <begin position="108"/>
        <end position="126"/>
    </location>
</feature>
<dbReference type="AlphaFoldDB" id="A0A852UZV2"/>
<feature type="transmembrane region" description="Helical" evidence="1">
    <location>
        <begin position="255"/>
        <end position="275"/>
    </location>
</feature>
<feature type="transmembrane region" description="Helical" evidence="1">
    <location>
        <begin position="313"/>
        <end position="335"/>
    </location>
</feature>
<evidence type="ECO:0000313" key="3">
    <source>
        <dbReference type="EMBL" id="NYF43042.1"/>
    </source>
</evidence>
<dbReference type="EMBL" id="JACCCO010000002">
    <property type="protein sequence ID" value="NYF43042.1"/>
    <property type="molecule type" value="Genomic_DNA"/>
</dbReference>
<comment type="caution">
    <text evidence="3">The sequence shown here is derived from an EMBL/GenBank/DDBJ whole genome shotgun (WGS) entry which is preliminary data.</text>
</comment>
<accession>A0A852UZV2</accession>
<protein>
    <submittedName>
        <fullName evidence="3">Glycopeptide antibiotics resistance protein</fullName>
    </submittedName>
</protein>
<dbReference type="Proteomes" id="UP000576393">
    <property type="component" value="Unassembled WGS sequence"/>
</dbReference>
<feature type="transmembrane region" description="Helical" evidence="1">
    <location>
        <begin position="6"/>
        <end position="28"/>
    </location>
</feature>